<proteinExistence type="predicted"/>
<protein>
    <submittedName>
        <fullName evidence="1">Uncharacterized protein</fullName>
    </submittedName>
</protein>
<evidence type="ECO:0000313" key="2">
    <source>
        <dbReference type="Proteomes" id="UP000887320"/>
    </source>
</evidence>
<dbReference type="InterPro" id="IPR046611">
    <property type="entry name" value="DUF6670"/>
</dbReference>
<reference evidence="1" key="1">
    <citation type="submission" date="2021-07" db="EMBL/GenBank/DDBJ databases">
        <authorList>
            <person name="Fernandez M."/>
            <person name="Pereira P."/>
            <person name="Torres Tejerizo G.A."/>
            <person name="Gonzalez P."/>
            <person name="Agostini E."/>
        </authorList>
    </citation>
    <scope>NUCLEOTIDE SEQUENCE</scope>
    <source>
        <strain evidence="1">SFC 500-1A</strain>
    </source>
</reference>
<name>A0A8X8GNB8_ACIGI</name>
<dbReference type="Pfam" id="PF20375">
    <property type="entry name" value="DUF6670"/>
    <property type="match status" value="1"/>
</dbReference>
<gene>
    <name evidence="1" type="ORF">KW868_19970</name>
</gene>
<evidence type="ECO:0000313" key="1">
    <source>
        <dbReference type="EMBL" id="MCF0266734.1"/>
    </source>
</evidence>
<dbReference type="Proteomes" id="UP000887320">
    <property type="component" value="Unassembled WGS sequence"/>
</dbReference>
<comment type="caution">
    <text evidence="1">The sequence shown here is derived from an EMBL/GenBank/DDBJ whole genome shotgun (WGS) entry which is preliminary data.</text>
</comment>
<organism evidence="1 2">
    <name type="scientific">Acinetobacter guillouiae</name>
    <name type="common">Acinetobacter genomosp. 11</name>
    <dbReference type="NCBI Taxonomy" id="106649"/>
    <lineage>
        <taxon>Bacteria</taxon>
        <taxon>Pseudomonadati</taxon>
        <taxon>Pseudomonadota</taxon>
        <taxon>Gammaproteobacteria</taxon>
        <taxon>Moraxellales</taxon>
        <taxon>Moraxellaceae</taxon>
        <taxon>Acinetobacter</taxon>
    </lineage>
</organism>
<dbReference type="EMBL" id="JAHWXT010000009">
    <property type="protein sequence ID" value="MCF0266734.1"/>
    <property type="molecule type" value="Genomic_DNA"/>
</dbReference>
<dbReference type="AlphaFoldDB" id="A0A8X8GNB8"/>
<dbReference type="RefSeq" id="WP_234624220.1">
    <property type="nucleotide sequence ID" value="NZ_JAHWXT010000009.1"/>
</dbReference>
<accession>A0A8X8GNB8</accession>
<sequence>MKRLLPKHIAAPKFLHHFIDRSETINGRPFDVNTPTHTPKGKYSCVHYGVMIPNLEAPFNFLNLLIVVGQPRVKIFRNQHLIQTTALDTANVLIGTAVGTKEHFNGYSVENDCVLESNGSSLSFGRDVLLEGEYPNFHAHREGHDFNFDLKIRATDKIAHFAQMSLGLYDHWALLCTYEGFLEYQGKKTKVQGLCTYEYARAVDVNLYINYFTYHILNIDEKTQVLLVEVLGPLNLVLQRRVYIRSTDDHGSIHSNGFNFNVHAFEAQRVMTPNGLSMRLPRTFSWCVNDDNGNPLIHIDGLTNADFQYGMAGGYAGSYQYKGTFKGRAVEGTGYIEYLDIRTD</sequence>